<feature type="active site" description="acceptor" evidence="3">
    <location>
        <position position="184"/>
    </location>
</feature>
<dbReference type="InterPro" id="IPR036849">
    <property type="entry name" value="Enolase-like_C_sf"/>
</dbReference>
<name>A0A7D4HV32_9BURK</name>
<dbReference type="SUPFAM" id="SSF51604">
    <property type="entry name" value="Enolase C-terminal domain-like"/>
    <property type="match status" value="1"/>
</dbReference>
<evidence type="ECO:0000259" key="5">
    <source>
        <dbReference type="SMART" id="SM00922"/>
    </source>
</evidence>
<gene>
    <name evidence="6" type="ORF">FOC84_30000</name>
</gene>
<dbReference type="InterPro" id="IPR046945">
    <property type="entry name" value="RHMD-like"/>
</dbReference>
<dbReference type="Pfam" id="PF13378">
    <property type="entry name" value="MR_MLE_C"/>
    <property type="match status" value="1"/>
</dbReference>
<dbReference type="GO" id="GO:0016052">
    <property type="term" value="P:carbohydrate catabolic process"/>
    <property type="evidence" value="ECO:0007669"/>
    <property type="project" value="TreeGrafter"/>
</dbReference>
<dbReference type="CDD" id="cd03326">
    <property type="entry name" value="MR_like_1"/>
    <property type="match status" value="1"/>
</dbReference>
<dbReference type="PANTHER" id="PTHR13794">
    <property type="entry name" value="ENOLASE SUPERFAMILY, MANDELATE RACEMASE"/>
    <property type="match status" value="1"/>
</dbReference>
<evidence type="ECO:0000256" key="3">
    <source>
        <dbReference type="PIRSR" id="PIRSR634611-1"/>
    </source>
</evidence>
<dbReference type="InterPro" id="IPR029065">
    <property type="entry name" value="Enolase_C-like"/>
</dbReference>
<keyword evidence="7" id="KW-1185">Reference proteome</keyword>
<reference evidence="6 7" key="1">
    <citation type="submission" date="2020-05" db="EMBL/GenBank/DDBJ databases">
        <title>FDA dAtabase for Regulatory Grade micrObial Sequences (FDA-ARGOS): Supporting development and validation of Infectious Disease Dx tests.</title>
        <authorList>
            <person name="Sproer C."/>
            <person name="Gronow S."/>
            <person name="Severitt S."/>
            <person name="Schroder I."/>
            <person name="Tallon L."/>
            <person name="Sadzewicz L."/>
            <person name="Zhao X."/>
            <person name="Vavikolanu K."/>
            <person name="Mehta A."/>
            <person name="Aluvathingal J."/>
            <person name="Nadendla S."/>
            <person name="Myers T."/>
            <person name="Yan Y."/>
            <person name="Sichtig H."/>
        </authorList>
    </citation>
    <scope>NUCLEOTIDE SEQUENCE [LARGE SCALE GENOMIC DNA]</scope>
    <source>
        <strain evidence="6 7">FDAARGOS_790</strain>
    </source>
</reference>
<dbReference type="InterPro" id="IPR013342">
    <property type="entry name" value="Mandelate_racemase_C"/>
</dbReference>
<organism evidence="6 7">
    <name type="scientific">Achromobacter pestifer</name>
    <dbReference type="NCBI Taxonomy" id="1353889"/>
    <lineage>
        <taxon>Bacteria</taxon>
        <taxon>Pseudomonadati</taxon>
        <taxon>Pseudomonadota</taxon>
        <taxon>Betaproteobacteria</taxon>
        <taxon>Burkholderiales</taxon>
        <taxon>Alcaligenaceae</taxon>
        <taxon>Achromobacter</taxon>
    </lineage>
</organism>
<accession>A0A7D4HV32</accession>
<evidence type="ECO:0000256" key="2">
    <source>
        <dbReference type="ARBA" id="ARBA00022842"/>
    </source>
</evidence>
<dbReference type="PANTHER" id="PTHR13794:SF58">
    <property type="entry name" value="MITOCHONDRIAL ENOLASE SUPERFAMILY MEMBER 1"/>
    <property type="match status" value="1"/>
</dbReference>
<dbReference type="SFLD" id="SFLDG00179">
    <property type="entry name" value="mandelate_racemase"/>
    <property type="match status" value="1"/>
</dbReference>
<dbReference type="SFLD" id="SFLDF00118">
    <property type="entry name" value="D-tartrate_dehydratase"/>
    <property type="match status" value="1"/>
</dbReference>
<dbReference type="Gene3D" id="3.20.20.120">
    <property type="entry name" value="Enolase-like C-terminal domain"/>
    <property type="match status" value="1"/>
</dbReference>
<dbReference type="SMART" id="SM00922">
    <property type="entry name" value="MR_MLE"/>
    <property type="match status" value="1"/>
</dbReference>
<dbReference type="GO" id="GO:0000287">
    <property type="term" value="F:magnesium ion binding"/>
    <property type="evidence" value="ECO:0007669"/>
    <property type="project" value="TreeGrafter"/>
</dbReference>
<feature type="binding site" evidence="4">
    <location>
        <position position="213"/>
    </location>
    <ligand>
        <name>Mg(2+)</name>
        <dbReference type="ChEBI" id="CHEBI:18420"/>
    </ligand>
</feature>
<keyword evidence="2 4" id="KW-0460">Magnesium</keyword>
<dbReference type="RefSeq" id="WP_173148734.1">
    <property type="nucleotide sequence ID" value="NZ_CP053985.1"/>
</dbReference>
<feature type="binding site" evidence="4">
    <location>
        <position position="239"/>
    </location>
    <ligand>
        <name>Mg(2+)</name>
        <dbReference type="ChEBI" id="CHEBI:18420"/>
    </ligand>
</feature>
<feature type="domain" description="Mandelate racemase/muconate lactonizing enzyme C-terminal" evidence="5">
    <location>
        <begin position="163"/>
        <end position="260"/>
    </location>
</feature>
<proteinExistence type="predicted"/>
<protein>
    <submittedName>
        <fullName evidence="6">Mandelate racemase/muconate lactonizing enzyme family protein</fullName>
    </submittedName>
</protein>
<dbReference type="KEGG" id="apes:FOC84_30000"/>
<dbReference type="SFLD" id="SFLDS00001">
    <property type="entry name" value="Enolase"/>
    <property type="match status" value="1"/>
</dbReference>
<evidence type="ECO:0000313" key="7">
    <source>
        <dbReference type="Proteomes" id="UP000500970"/>
    </source>
</evidence>
<evidence type="ECO:0000256" key="4">
    <source>
        <dbReference type="PIRSR" id="PIRSR634611-3"/>
    </source>
</evidence>
<evidence type="ECO:0000256" key="1">
    <source>
        <dbReference type="ARBA" id="ARBA00022723"/>
    </source>
</evidence>
<dbReference type="Gene3D" id="3.30.390.10">
    <property type="entry name" value="Enolase-like, N-terminal domain"/>
    <property type="match status" value="1"/>
</dbReference>
<dbReference type="AlphaFoldDB" id="A0A7D4HV32"/>
<feature type="active site" description="Proton donor/acceptor" evidence="3">
    <location>
        <position position="322"/>
    </location>
</feature>
<dbReference type="SUPFAM" id="SSF54826">
    <property type="entry name" value="Enolase N-terminal domain-like"/>
    <property type="match status" value="1"/>
</dbReference>
<dbReference type="Proteomes" id="UP000500970">
    <property type="component" value="Chromosome"/>
</dbReference>
<evidence type="ECO:0000313" key="6">
    <source>
        <dbReference type="EMBL" id="QKH38939.1"/>
    </source>
</evidence>
<dbReference type="InterPro" id="IPR034611">
    <property type="entry name" value="D-tartrate_dehydratase"/>
</dbReference>
<comment type="cofactor">
    <cofactor evidence="4">
        <name>Mg(2+)</name>
        <dbReference type="ChEBI" id="CHEBI:18420"/>
    </cofactor>
    <text evidence="4">Binds 1 Mg(2+) ion per subunit.</text>
</comment>
<dbReference type="EMBL" id="CP053985">
    <property type="protein sequence ID" value="QKH38939.1"/>
    <property type="molecule type" value="Genomic_DNA"/>
</dbReference>
<dbReference type="GO" id="GO:0047808">
    <property type="term" value="F:D(-)-tartrate dehydratase activity"/>
    <property type="evidence" value="ECO:0007669"/>
    <property type="project" value="InterPro"/>
</dbReference>
<keyword evidence="1 4" id="KW-0479">Metal-binding</keyword>
<feature type="binding site" evidence="4">
    <location>
        <position position="265"/>
    </location>
    <ligand>
        <name>Mg(2+)</name>
        <dbReference type="ChEBI" id="CHEBI:18420"/>
    </ligand>
</feature>
<dbReference type="InterPro" id="IPR029017">
    <property type="entry name" value="Enolase-like_N"/>
</dbReference>
<sequence length="392" mass="41903">MRITAIREIAVPLQGNISNSLVNFAEHTVSLVALVSDAVRHGRPVIGYAFDSIGRYAQPGLLRERFIPRLLAARPEALLNEEGTAFDPARASAVMMRNEKPGGHGDRAAAVGALELAFWDLNAKLADEPAYRGIARHAGRAAGSGSAQVYAAGGYYYDSGDPVRRLKEEFLAYREQGFVKFKMKIGGASLHEDLARIEAALAVAGEGANLAVDANGRFDLPTALAYARAMEPYGLRWYEEIGDPLDYELNSQVAQVYAGPIATGENLFSLPDVNNLLRFGGMRPASDILQMDAGLAYGLTEYLRMVAAVERAGFSRRCLHPHGGHLINLHIAAGLELGGCEAYPGVFQPFGGYPAQCALGAGQVRPTDAPGFGLEQKQELAPYIAALATGSA</sequence>